<dbReference type="InterPro" id="IPR002491">
    <property type="entry name" value="ABC_transptr_periplasmic_BD"/>
</dbReference>
<name>A0A917S415_9ACTN</name>
<reference evidence="6" key="1">
    <citation type="journal article" date="2014" name="Int. J. Syst. Evol. Microbiol.">
        <title>Complete genome sequence of Corynebacterium casei LMG S-19264T (=DSM 44701T), isolated from a smear-ripened cheese.</title>
        <authorList>
            <consortium name="US DOE Joint Genome Institute (JGI-PGF)"/>
            <person name="Walter F."/>
            <person name="Albersmeier A."/>
            <person name="Kalinowski J."/>
            <person name="Ruckert C."/>
        </authorList>
    </citation>
    <scope>NUCLEOTIDE SEQUENCE</scope>
    <source>
        <strain evidence="6">CGMCC 4.7306</strain>
    </source>
</reference>
<accession>A0A917S415</accession>
<evidence type="ECO:0000256" key="2">
    <source>
        <dbReference type="ARBA" id="ARBA00008814"/>
    </source>
</evidence>
<evidence type="ECO:0000313" key="7">
    <source>
        <dbReference type="Proteomes" id="UP000613840"/>
    </source>
</evidence>
<feature type="domain" description="Fe/B12 periplasmic-binding" evidence="5">
    <location>
        <begin position="75"/>
        <end position="342"/>
    </location>
</feature>
<dbReference type="Pfam" id="PF01497">
    <property type="entry name" value="Peripla_BP_2"/>
    <property type="match status" value="1"/>
</dbReference>
<dbReference type="EMBL" id="BMMZ01000002">
    <property type="protein sequence ID" value="GGL56097.1"/>
    <property type="molecule type" value="Genomic_DNA"/>
</dbReference>
<evidence type="ECO:0000313" key="6">
    <source>
        <dbReference type="EMBL" id="GGL56097.1"/>
    </source>
</evidence>
<comment type="subcellular location">
    <subcellularLocation>
        <location evidence="1">Cell envelope</location>
    </subcellularLocation>
</comment>
<dbReference type="Gene3D" id="3.40.50.1980">
    <property type="entry name" value="Nitrogenase molybdenum iron protein domain"/>
    <property type="match status" value="2"/>
</dbReference>
<evidence type="ECO:0000256" key="4">
    <source>
        <dbReference type="ARBA" id="ARBA00022729"/>
    </source>
</evidence>
<evidence type="ECO:0000259" key="5">
    <source>
        <dbReference type="PROSITE" id="PS50983"/>
    </source>
</evidence>
<dbReference type="PROSITE" id="PS50983">
    <property type="entry name" value="FE_B12_PBP"/>
    <property type="match status" value="1"/>
</dbReference>
<evidence type="ECO:0000256" key="3">
    <source>
        <dbReference type="ARBA" id="ARBA00022448"/>
    </source>
</evidence>
<dbReference type="GO" id="GO:0030288">
    <property type="term" value="C:outer membrane-bounded periplasmic space"/>
    <property type="evidence" value="ECO:0007669"/>
    <property type="project" value="TreeGrafter"/>
</dbReference>
<dbReference type="PANTHER" id="PTHR30532:SF24">
    <property type="entry name" value="FERRIC ENTEROBACTIN-BINDING PERIPLASMIC PROTEIN FEPB"/>
    <property type="match status" value="1"/>
</dbReference>
<keyword evidence="7" id="KW-1185">Reference proteome</keyword>
<evidence type="ECO:0000256" key="1">
    <source>
        <dbReference type="ARBA" id="ARBA00004196"/>
    </source>
</evidence>
<dbReference type="SUPFAM" id="SSF53807">
    <property type="entry name" value="Helical backbone' metal receptor"/>
    <property type="match status" value="1"/>
</dbReference>
<keyword evidence="3" id="KW-0813">Transport</keyword>
<dbReference type="RefSeq" id="WP_188894329.1">
    <property type="nucleotide sequence ID" value="NZ_BMMZ01000002.1"/>
</dbReference>
<dbReference type="GO" id="GO:1901678">
    <property type="term" value="P:iron coordination entity transport"/>
    <property type="evidence" value="ECO:0007669"/>
    <property type="project" value="UniProtKB-ARBA"/>
</dbReference>
<protein>
    <submittedName>
        <fullName evidence="6">Iron ABC transporter substrate-binding protein</fullName>
    </submittedName>
</protein>
<keyword evidence="4" id="KW-0732">Signal</keyword>
<dbReference type="InterPro" id="IPR051313">
    <property type="entry name" value="Bact_iron-sidero_bind"/>
</dbReference>
<dbReference type="AlphaFoldDB" id="A0A917S415"/>
<sequence>MVVDPGTGGAPARTWGRRGMLLGGLGVTASLIAACGTDTDAAGPSGSPSTARSLFPVTVPGKEGSVTVKTQPSRVVAAGYLRDTDLALALDVPLVGAAKNSAFASGLAPWQKPSDSPELFDTTNGLPLEKIAGLRPDLIMASDDYTLIKDWANLAKIAPTLSYLSGVGADSWQTMTTRAGTVLGKPDQAQQLIKKTHDAIASAKKSNPQLAGKTYTFGPVSSLDSLFTINDDSDASAQFFDQLGMRLSPEVTSLPTSSTPRRAQLSMERIGLLDADVLILAFPDLAVREQLEAEPLFKKLKAVQRGSYVAFDMAAAVAVAFPSVLSIPYGLQVTVPKLVAAASKV</sequence>
<organism evidence="6 7">
    <name type="scientific">Microlunatus endophyticus</name>
    <dbReference type="NCBI Taxonomy" id="1716077"/>
    <lineage>
        <taxon>Bacteria</taxon>
        <taxon>Bacillati</taxon>
        <taxon>Actinomycetota</taxon>
        <taxon>Actinomycetes</taxon>
        <taxon>Propionibacteriales</taxon>
        <taxon>Propionibacteriaceae</taxon>
        <taxon>Microlunatus</taxon>
    </lineage>
</organism>
<reference evidence="6" key="2">
    <citation type="submission" date="2020-09" db="EMBL/GenBank/DDBJ databases">
        <authorList>
            <person name="Sun Q."/>
            <person name="Zhou Y."/>
        </authorList>
    </citation>
    <scope>NUCLEOTIDE SEQUENCE</scope>
    <source>
        <strain evidence="6">CGMCC 4.7306</strain>
    </source>
</reference>
<comment type="similarity">
    <text evidence="2">Belongs to the bacterial solute-binding protein 8 family.</text>
</comment>
<comment type="caution">
    <text evidence="6">The sequence shown here is derived from an EMBL/GenBank/DDBJ whole genome shotgun (WGS) entry which is preliminary data.</text>
</comment>
<dbReference type="PANTHER" id="PTHR30532">
    <property type="entry name" value="IRON III DICITRATE-BINDING PERIPLASMIC PROTEIN"/>
    <property type="match status" value="1"/>
</dbReference>
<proteinExistence type="inferred from homology"/>
<dbReference type="Proteomes" id="UP000613840">
    <property type="component" value="Unassembled WGS sequence"/>
</dbReference>
<gene>
    <name evidence="6" type="ORF">GCM10011575_13110</name>
</gene>